<name>A0A1H5MJJ6_9PSED</name>
<organism evidence="1 2">
    <name type="scientific">Pseudomonas migulae</name>
    <dbReference type="NCBI Taxonomy" id="78543"/>
    <lineage>
        <taxon>Bacteria</taxon>
        <taxon>Pseudomonadati</taxon>
        <taxon>Pseudomonadota</taxon>
        <taxon>Gammaproteobacteria</taxon>
        <taxon>Pseudomonadales</taxon>
        <taxon>Pseudomonadaceae</taxon>
        <taxon>Pseudomonas</taxon>
    </lineage>
</organism>
<dbReference type="Proteomes" id="UP000198985">
    <property type="component" value="Unassembled WGS sequence"/>
</dbReference>
<accession>A0A1H5MJJ6</accession>
<dbReference type="EMBL" id="FNTY01000002">
    <property type="protein sequence ID" value="SEE88831.1"/>
    <property type="molecule type" value="Genomic_DNA"/>
</dbReference>
<evidence type="ECO:0000313" key="2">
    <source>
        <dbReference type="Proteomes" id="UP000198985"/>
    </source>
</evidence>
<sequence length="76" mass="8238">MPWGGRMVKSADKRTTCRSRLAGDGIDSAFQMHRGDAIASKPAPTTGVAESGLFEVLEVYRVAGLHVQLLPDVFKH</sequence>
<dbReference type="AlphaFoldDB" id="A0A1H5MJJ6"/>
<evidence type="ECO:0000313" key="1">
    <source>
        <dbReference type="EMBL" id="SEE88831.1"/>
    </source>
</evidence>
<protein>
    <submittedName>
        <fullName evidence="1">Uncharacterized protein</fullName>
    </submittedName>
</protein>
<gene>
    <name evidence="1" type="ORF">SAMN04490194_4783</name>
</gene>
<reference evidence="1 2" key="1">
    <citation type="submission" date="2016-10" db="EMBL/GenBank/DDBJ databases">
        <authorList>
            <person name="de Groot N.N."/>
        </authorList>
    </citation>
    <scope>NUCLEOTIDE SEQUENCE [LARGE SCALE GENOMIC DNA]</scope>
    <source>
        <strain evidence="1 2">BS3662</strain>
    </source>
</reference>
<proteinExistence type="predicted"/>